<dbReference type="EMBL" id="BPLQ01013215">
    <property type="protein sequence ID" value="GIY70664.1"/>
    <property type="molecule type" value="Genomic_DNA"/>
</dbReference>
<protein>
    <recommendedName>
        <fullName evidence="3">Tc3 transposase DNA binding domain-containing protein</fullName>
    </recommendedName>
</protein>
<dbReference type="AlphaFoldDB" id="A0AAV4VLI6"/>
<evidence type="ECO:0008006" key="3">
    <source>
        <dbReference type="Google" id="ProtNLM"/>
    </source>
</evidence>
<reference evidence="1 2" key="1">
    <citation type="submission" date="2021-06" db="EMBL/GenBank/DDBJ databases">
        <title>Caerostris darwini draft genome.</title>
        <authorList>
            <person name="Kono N."/>
            <person name="Arakawa K."/>
        </authorList>
    </citation>
    <scope>NUCLEOTIDE SEQUENCE [LARGE SCALE GENOMIC DNA]</scope>
</reference>
<keyword evidence="2" id="KW-1185">Reference proteome</keyword>
<evidence type="ECO:0000313" key="2">
    <source>
        <dbReference type="Proteomes" id="UP001054837"/>
    </source>
</evidence>
<gene>
    <name evidence="1" type="ORF">CDAR_189791</name>
</gene>
<evidence type="ECO:0000313" key="1">
    <source>
        <dbReference type="EMBL" id="GIY70664.1"/>
    </source>
</evidence>
<name>A0AAV4VLI6_9ARAC</name>
<accession>A0AAV4VLI6</accession>
<organism evidence="1 2">
    <name type="scientific">Caerostris darwini</name>
    <dbReference type="NCBI Taxonomy" id="1538125"/>
    <lineage>
        <taxon>Eukaryota</taxon>
        <taxon>Metazoa</taxon>
        <taxon>Ecdysozoa</taxon>
        <taxon>Arthropoda</taxon>
        <taxon>Chelicerata</taxon>
        <taxon>Arachnida</taxon>
        <taxon>Araneae</taxon>
        <taxon>Araneomorphae</taxon>
        <taxon>Entelegynae</taxon>
        <taxon>Araneoidea</taxon>
        <taxon>Araneidae</taxon>
        <taxon>Caerostris</taxon>
    </lineage>
</organism>
<proteinExistence type="predicted"/>
<dbReference type="Proteomes" id="UP001054837">
    <property type="component" value="Unassembled WGS sequence"/>
</dbReference>
<sequence>MHFKRKRIALDKKWLCFVAVNNSFGLQEPAEEKKGNEGKTLREIGKIVGRTHSSIQRVINNYTSSKSVISKPRSGRPSKLTAREKRCLQVRTFESTYKCLSDCK</sequence>
<comment type="caution">
    <text evidence="1">The sequence shown here is derived from an EMBL/GenBank/DDBJ whole genome shotgun (WGS) entry which is preliminary data.</text>
</comment>